<name>A0A238JC82_9RHOB</name>
<dbReference type="PANTHER" id="PTHR42695">
    <property type="entry name" value="GLUTAMINE AMIDOTRANSFERASE YLR126C-RELATED"/>
    <property type="match status" value="1"/>
</dbReference>
<feature type="domain" description="Glutamine amidotransferase" evidence="1">
    <location>
        <begin position="73"/>
        <end position="176"/>
    </location>
</feature>
<reference evidence="3" key="1">
    <citation type="submission" date="2017-05" db="EMBL/GenBank/DDBJ databases">
        <authorList>
            <person name="Rodrigo-Torres L."/>
            <person name="Arahal R. D."/>
            <person name="Lucena T."/>
        </authorList>
    </citation>
    <scope>NUCLEOTIDE SEQUENCE [LARGE SCALE GENOMIC DNA]</scope>
    <source>
        <strain evidence="3">CECT 8649</strain>
    </source>
</reference>
<dbReference type="EMBL" id="FXXP01000001">
    <property type="protein sequence ID" value="SMX27767.1"/>
    <property type="molecule type" value="Genomic_DNA"/>
</dbReference>
<evidence type="ECO:0000313" key="3">
    <source>
        <dbReference type="Proteomes" id="UP000225972"/>
    </source>
</evidence>
<dbReference type="EC" id="6.3.5.2" evidence="2"/>
<dbReference type="SUPFAM" id="SSF52317">
    <property type="entry name" value="Class I glutamine amidotransferase-like"/>
    <property type="match status" value="1"/>
</dbReference>
<evidence type="ECO:0000313" key="2">
    <source>
        <dbReference type="EMBL" id="SMX27767.1"/>
    </source>
</evidence>
<keyword evidence="3" id="KW-1185">Reference proteome</keyword>
<evidence type="ECO:0000259" key="1">
    <source>
        <dbReference type="Pfam" id="PF00117"/>
    </source>
</evidence>
<dbReference type="InterPro" id="IPR017926">
    <property type="entry name" value="GATASE"/>
</dbReference>
<dbReference type="PROSITE" id="PS51273">
    <property type="entry name" value="GATASE_TYPE_1"/>
    <property type="match status" value="1"/>
</dbReference>
<dbReference type="RefSeq" id="WP_099244167.1">
    <property type="nucleotide sequence ID" value="NZ_FXXP01000001.1"/>
</dbReference>
<dbReference type="AlphaFoldDB" id="A0A238JC82"/>
<dbReference type="Proteomes" id="UP000225972">
    <property type="component" value="Unassembled WGS sequence"/>
</dbReference>
<sequence length="227" mass="24526">MKIGILQTGLVPEDLVSAFGEYPQVFQDLLAEHGFDFDSYSVVRGEFPSGPEAADGWLITGSRHGVYEDHDWIPPLEELIRGAVAADRPVVGVCFGHQIIAQALGGHVEKFKGGWAIGPQDYELNGETVTVNAWHQDQVITPPEGAETVGSNAFCQHAALLYPGKAYSVQPHPEFSDAYTQALIDTRGPGLVPQDILDSAAKRLGAPLSQAKLAAQFALFFREGRIS</sequence>
<organism evidence="2 3">
    <name type="scientific">Pelagimonas phthalicica</name>
    <dbReference type="NCBI Taxonomy" id="1037362"/>
    <lineage>
        <taxon>Bacteria</taxon>
        <taxon>Pseudomonadati</taxon>
        <taxon>Pseudomonadota</taxon>
        <taxon>Alphaproteobacteria</taxon>
        <taxon>Rhodobacterales</taxon>
        <taxon>Roseobacteraceae</taxon>
        <taxon>Pelagimonas</taxon>
    </lineage>
</organism>
<proteinExistence type="predicted"/>
<dbReference type="CDD" id="cd01741">
    <property type="entry name" value="GATase1_1"/>
    <property type="match status" value="1"/>
</dbReference>
<protein>
    <submittedName>
        <fullName evidence="2">GMP synthase [glutamine-hydrolyzing]</fullName>
        <ecNumber evidence="2">6.3.5.2</ecNumber>
    </submittedName>
</protein>
<accession>A0A238JC82</accession>
<dbReference type="GO" id="GO:0005829">
    <property type="term" value="C:cytosol"/>
    <property type="evidence" value="ECO:0007669"/>
    <property type="project" value="TreeGrafter"/>
</dbReference>
<dbReference type="Pfam" id="PF00117">
    <property type="entry name" value="GATase"/>
    <property type="match status" value="1"/>
</dbReference>
<dbReference type="PANTHER" id="PTHR42695:SF5">
    <property type="entry name" value="GLUTAMINE AMIDOTRANSFERASE YLR126C-RELATED"/>
    <property type="match status" value="1"/>
</dbReference>
<dbReference type="Gene3D" id="3.40.50.880">
    <property type="match status" value="1"/>
</dbReference>
<dbReference type="OrthoDB" id="7365442at2"/>
<dbReference type="InterPro" id="IPR029062">
    <property type="entry name" value="Class_I_gatase-like"/>
</dbReference>
<dbReference type="GO" id="GO:0003922">
    <property type="term" value="F:GMP synthase (glutamine-hydrolyzing) activity"/>
    <property type="evidence" value="ECO:0007669"/>
    <property type="project" value="UniProtKB-EC"/>
</dbReference>
<gene>
    <name evidence="2" type="primary">guaA_1</name>
    <name evidence="2" type="ORF">TRP8649_01877</name>
</gene>
<dbReference type="InterPro" id="IPR044992">
    <property type="entry name" value="ChyE-like"/>
</dbReference>
<keyword evidence="2" id="KW-0436">Ligase</keyword>